<organism evidence="2 3">
    <name type="scientific">Mycobacterium gastri</name>
    <dbReference type="NCBI Taxonomy" id="1777"/>
    <lineage>
        <taxon>Bacteria</taxon>
        <taxon>Bacillati</taxon>
        <taxon>Actinomycetota</taxon>
        <taxon>Actinomycetes</taxon>
        <taxon>Mycobacteriales</taxon>
        <taxon>Mycobacteriaceae</taxon>
        <taxon>Mycobacterium</taxon>
    </lineage>
</organism>
<dbReference type="EMBL" id="LQOX01000132">
    <property type="protein sequence ID" value="ORV62987.1"/>
    <property type="molecule type" value="Genomic_DNA"/>
</dbReference>
<gene>
    <name evidence="2" type="ORF">AWC07_16730</name>
</gene>
<keyword evidence="3" id="KW-1185">Reference proteome</keyword>
<dbReference type="AlphaFoldDB" id="A0A1X1V1S7"/>
<accession>A0A1X1V1S7</accession>
<sequence length="100" mass="10840">MIFGLAVAGFTGGSHRAYQLLRPSSAPPVGLHHVVIDRHIQVGQEGIEVCLHNCPSVPFSHILHKPARRECNHGGTARRVAAASAHSAQPVHTRRAVRNY</sequence>
<reference evidence="2 3" key="1">
    <citation type="submission" date="2016-01" db="EMBL/GenBank/DDBJ databases">
        <title>The new phylogeny of the genus Mycobacterium.</title>
        <authorList>
            <person name="Tarcisio F."/>
            <person name="Conor M."/>
            <person name="Antonella G."/>
            <person name="Elisabetta G."/>
            <person name="Giulia F.S."/>
            <person name="Sara T."/>
            <person name="Anna F."/>
            <person name="Clotilde B."/>
            <person name="Roberto B."/>
            <person name="Veronica D.S."/>
            <person name="Fabio R."/>
            <person name="Monica P."/>
            <person name="Olivier J."/>
            <person name="Enrico T."/>
            <person name="Nicola S."/>
        </authorList>
    </citation>
    <scope>NUCLEOTIDE SEQUENCE [LARGE SCALE GENOMIC DNA]</scope>
    <source>
        <strain evidence="2 3">DSM 43505</strain>
    </source>
</reference>
<protein>
    <submittedName>
        <fullName evidence="2">Uncharacterized protein</fullName>
    </submittedName>
</protein>
<evidence type="ECO:0000313" key="2">
    <source>
        <dbReference type="EMBL" id="ORV62987.1"/>
    </source>
</evidence>
<proteinExistence type="predicted"/>
<name>A0A1X1V1S7_MYCGS</name>
<comment type="caution">
    <text evidence="2">The sequence shown here is derived from an EMBL/GenBank/DDBJ whole genome shotgun (WGS) entry which is preliminary data.</text>
</comment>
<feature type="region of interest" description="Disordered" evidence="1">
    <location>
        <begin position="81"/>
        <end position="100"/>
    </location>
</feature>
<evidence type="ECO:0000256" key="1">
    <source>
        <dbReference type="SAM" id="MobiDB-lite"/>
    </source>
</evidence>
<evidence type="ECO:0000313" key="3">
    <source>
        <dbReference type="Proteomes" id="UP000193738"/>
    </source>
</evidence>
<dbReference type="Proteomes" id="UP000193738">
    <property type="component" value="Unassembled WGS sequence"/>
</dbReference>